<organism evidence="3 4">
    <name type="scientific">Sphingomonas floccifaciens</name>
    <dbReference type="NCBI Taxonomy" id="1844115"/>
    <lineage>
        <taxon>Bacteria</taxon>
        <taxon>Pseudomonadati</taxon>
        <taxon>Pseudomonadota</taxon>
        <taxon>Alphaproteobacteria</taxon>
        <taxon>Sphingomonadales</taxon>
        <taxon>Sphingomonadaceae</taxon>
        <taxon>Sphingomonas</taxon>
    </lineage>
</organism>
<feature type="transmembrane region" description="Helical" evidence="1">
    <location>
        <begin position="27"/>
        <end position="46"/>
    </location>
</feature>
<evidence type="ECO:0000313" key="3">
    <source>
        <dbReference type="EMBL" id="MFD1788757.1"/>
    </source>
</evidence>
<name>A0ABW4NF96_9SPHN</name>
<accession>A0ABW4NF96</accession>
<keyword evidence="1" id="KW-0472">Membrane</keyword>
<reference evidence="4" key="1">
    <citation type="journal article" date="2019" name="Int. J. Syst. Evol. Microbiol.">
        <title>The Global Catalogue of Microorganisms (GCM) 10K type strain sequencing project: providing services to taxonomists for standard genome sequencing and annotation.</title>
        <authorList>
            <consortium name="The Broad Institute Genomics Platform"/>
            <consortium name="The Broad Institute Genome Sequencing Center for Infectious Disease"/>
            <person name="Wu L."/>
            <person name="Ma J."/>
        </authorList>
    </citation>
    <scope>NUCLEOTIDE SEQUENCE [LARGE SCALE GENOMIC DNA]</scope>
    <source>
        <strain evidence="4">Q85</strain>
    </source>
</reference>
<gene>
    <name evidence="3" type="ORF">ACFSC3_14410</name>
</gene>
<dbReference type="Proteomes" id="UP001597283">
    <property type="component" value="Unassembled WGS sequence"/>
</dbReference>
<comment type="caution">
    <text evidence="3">The sequence shown here is derived from an EMBL/GenBank/DDBJ whole genome shotgun (WGS) entry which is preliminary data.</text>
</comment>
<dbReference type="InterPro" id="IPR028087">
    <property type="entry name" value="Tad_N"/>
</dbReference>
<protein>
    <submittedName>
        <fullName evidence="3">TadE/TadG family type IV pilus assembly protein</fullName>
    </submittedName>
</protein>
<evidence type="ECO:0000313" key="4">
    <source>
        <dbReference type="Proteomes" id="UP001597283"/>
    </source>
</evidence>
<proteinExistence type="predicted"/>
<dbReference type="EMBL" id="JBHUFC010000006">
    <property type="protein sequence ID" value="MFD1788757.1"/>
    <property type="molecule type" value="Genomic_DNA"/>
</dbReference>
<keyword evidence="1" id="KW-1133">Transmembrane helix</keyword>
<feature type="domain" description="Putative Flp pilus-assembly TadG-like N-terminal" evidence="2">
    <location>
        <begin position="25"/>
        <end position="71"/>
    </location>
</feature>
<sequence length="422" mass="42263">MKVKSRPKRSPIATVVRGLRDDRRGSVLPMIGAGILVLVGVCGLGAEGGSLYLTKQRMQSASDTAALGAATALSQGGSYAIEAKGLAASYGFQDTVAGTTVVINKPPSSGSYAGIQQAVEVIIEQPQSRLFSGIWGGDAIAVSTRSVAVAVQQACVLALNRTASGAVSLKGNSSMTLRNCSVFANSTDASSISVGGTASISAYSASTSGGISGVNKIVTTRPPTTYQPQIADPYATRNFAPPTSCSYNGANIGGSMTLSAGVICGDVKLNAGSDITLNPGVYYMVGGTLSVNGGAKLSGSGVTIVYTTLNGSSYGRASFNGGAAIDISPPTSGPTAGIVFFGDRTMPAGTQFFLSGGASQSLKGAIYLSKGDLTYAGGAGTSVSCTQIVADTISFVGNSDLEVTCPGFGTNAIGGNLARLVE</sequence>
<evidence type="ECO:0000256" key="1">
    <source>
        <dbReference type="SAM" id="Phobius"/>
    </source>
</evidence>
<dbReference type="Pfam" id="PF13400">
    <property type="entry name" value="Tad"/>
    <property type="match status" value="1"/>
</dbReference>
<evidence type="ECO:0000259" key="2">
    <source>
        <dbReference type="Pfam" id="PF13400"/>
    </source>
</evidence>
<keyword evidence="1" id="KW-0812">Transmembrane</keyword>
<keyword evidence="4" id="KW-1185">Reference proteome</keyword>